<dbReference type="Proteomes" id="UP000217895">
    <property type="component" value="Chromosome"/>
</dbReference>
<dbReference type="EMBL" id="AP018203">
    <property type="protein sequence ID" value="BAY54687.1"/>
    <property type="molecule type" value="Genomic_DNA"/>
</dbReference>
<sequence>MGVAPISPAWKAITLIRRPFRARYEQGCFRRSTVKLPASVWCSGAGVAPASPAIKGEVVQSDNPQSASLSGNRWRSTIELAATGLKVGG</sequence>
<reference evidence="1 2" key="1">
    <citation type="submission" date="2017-06" db="EMBL/GenBank/DDBJ databases">
        <title>Genome sequencing of cyanobaciteial culture collection at National Institute for Environmental Studies (NIES).</title>
        <authorList>
            <person name="Hirose Y."/>
            <person name="Shimura Y."/>
            <person name="Fujisawa T."/>
            <person name="Nakamura Y."/>
            <person name="Kawachi M."/>
        </authorList>
    </citation>
    <scope>NUCLEOTIDE SEQUENCE [LARGE SCALE GENOMIC DNA]</scope>
    <source>
        <strain evidence="1 2">NIES-2135</strain>
    </source>
</reference>
<protein>
    <submittedName>
        <fullName evidence="1">Uncharacterized protein</fullName>
    </submittedName>
</protein>
<proteinExistence type="predicted"/>
<accession>A0A1Z4JDZ0</accession>
<evidence type="ECO:0000313" key="2">
    <source>
        <dbReference type="Proteomes" id="UP000217895"/>
    </source>
</evidence>
<name>A0A1Z4JDZ0_LEPBY</name>
<keyword evidence="2" id="KW-1185">Reference proteome</keyword>
<dbReference type="AlphaFoldDB" id="A0A1Z4JDZ0"/>
<evidence type="ECO:0000313" key="1">
    <source>
        <dbReference type="EMBL" id="BAY54687.1"/>
    </source>
</evidence>
<gene>
    <name evidence="1" type="ORF">NIES2135_15050</name>
</gene>
<organism evidence="1 2">
    <name type="scientific">Leptolyngbya boryana NIES-2135</name>
    <dbReference type="NCBI Taxonomy" id="1973484"/>
    <lineage>
        <taxon>Bacteria</taxon>
        <taxon>Bacillati</taxon>
        <taxon>Cyanobacteriota</taxon>
        <taxon>Cyanophyceae</taxon>
        <taxon>Leptolyngbyales</taxon>
        <taxon>Leptolyngbyaceae</taxon>
        <taxon>Leptolyngbya group</taxon>
        <taxon>Leptolyngbya</taxon>
    </lineage>
</organism>